<evidence type="ECO:0000313" key="1">
    <source>
        <dbReference type="EMBL" id="KAH7923934.1"/>
    </source>
</evidence>
<keyword evidence="2" id="KW-1185">Reference proteome</keyword>
<dbReference type="Proteomes" id="UP000790709">
    <property type="component" value="Unassembled WGS sequence"/>
</dbReference>
<proteinExistence type="predicted"/>
<name>A0ACB8BEJ0_9AGAM</name>
<accession>A0ACB8BEJ0</accession>
<protein>
    <submittedName>
        <fullName evidence="1">Uncharacterized protein</fullName>
    </submittedName>
</protein>
<gene>
    <name evidence="1" type="ORF">BV22DRAFT_548896</name>
</gene>
<comment type="caution">
    <text evidence="1">The sequence shown here is derived from an EMBL/GenBank/DDBJ whole genome shotgun (WGS) entry which is preliminary data.</text>
</comment>
<sequence>MPLITVVSNWMLSVAFTSVLWSARLSVIFSVIRIVNPEPGPQRFARWVAASFGAMWIALASQKLYICYHHACLMGRSVAVSQLITDTVSDIILVAMPFHLLRGVKLSRNRRILLSCTFSASFLITAVTIVHSGLLFGTATFVTTIVAHVKAALSLIVCNLLVIVAFVYRVFHKNGDIDLDHSFVDSEPVHFTTIDLTQLTNSRGGAETNPGSFSVQVTVGSTSEKSV</sequence>
<evidence type="ECO:0000313" key="2">
    <source>
        <dbReference type="Proteomes" id="UP000790709"/>
    </source>
</evidence>
<reference evidence="1" key="1">
    <citation type="journal article" date="2021" name="New Phytol.">
        <title>Evolutionary innovations through gain and loss of genes in the ectomycorrhizal Boletales.</title>
        <authorList>
            <person name="Wu G."/>
            <person name="Miyauchi S."/>
            <person name="Morin E."/>
            <person name="Kuo A."/>
            <person name="Drula E."/>
            <person name="Varga T."/>
            <person name="Kohler A."/>
            <person name="Feng B."/>
            <person name="Cao Y."/>
            <person name="Lipzen A."/>
            <person name="Daum C."/>
            <person name="Hundley H."/>
            <person name="Pangilinan J."/>
            <person name="Johnson J."/>
            <person name="Barry K."/>
            <person name="LaButti K."/>
            <person name="Ng V."/>
            <person name="Ahrendt S."/>
            <person name="Min B."/>
            <person name="Choi I.G."/>
            <person name="Park H."/>
            <person name="Plett J.M."/>
            <person name="Magnuson J."/>
            <person name="Spatafora J.W."/>
            <person name="Nagy L.G."/>
            <person name="Henrissat B."/>
            <person name="Grigoriev I.V."/>
            <person name="Yang Z.L."/>
            <person name="Xu J."/>
            <person name="Martin F.M."/>
        </authorList>
    </citation>
    <scope>NUCLEOTIDE SEQUENCE</scope>
    <source>
        <strain evidence="1">KUC20120723A-06</strain>
    </source>
</reference>
<dbReference type="EMBL" id="MU266438">
    <property type="protein sequence ID" value="KAH7923934.1"/>
    <property type="molecule type" value="Genomic_DNA"/>
</dbReference>
<organism evidence="1 2">
    <name type="scientific">Leucogyrophana mollusca</name>
    <dbReference type="NCBI Taxonomy" id="85980"/>
    <lineage>
        <taxon>Eukaryota</taxon>
        <taxon>Fungi</taxon>
        <taxon>Dikarya</taxon>
        <taxon>Basidiomycota</taxon>
        <taxon>Agaricomycotina</taxon>
        <taxon>Agaricomycetes</taxon>
        <taxon>Agaricomycetidae</taxon>
        <taxon>Boletales</taxon>
        <taxon>Boletales incertae sedis</taxon>
        <taxon>Leucogyrophana</taxon>
    </lineage>
</organism>